<evidence type="ECO:0000313" key="2">
    <source>
        <dbReference type="Proteomes" id="UP000259030"/>
    </source>
</evidence>
<name>A0A221T381_9DEIO</name>
<protein>
    <submittedName>
        <fullName evidence="1">Uncharacterized protein</fullName>
    </submittedName>
</protein>
<geneLocation type="plasmid" evidence="2">
    <name>pdfi3</name>
</geneLocation>
<gene>
    <name evidence="1" type="ORF">DFI_19415</name>
</gene>
<accession>A0A221T381</accession>
<evidence type="ECO:0000313" key="1">
    <source>
        <dbReference type="EMBL" id="ASN83368.1"/>
    </source>
</evidence>
<dbReference type="RefSeq" id="WP_027462804.1">
    <property type="nucleotide sequence ID" value="NZ_CP021084.1"/>
</dbReference>
<dbReference type="KEGG" id="dfc:DFI_19415"/>
<dbReference type="AlphaFoldDB" id="A0A221T381"/>
<reference evidence="1 2" key="1">
    <citation type="submission" date="2017-05" db="EMBL/GenBank/DDBJ databases">
        <title>The complete genome sequence of Deinococcus ficus isolated from the rhizosphere of the Ficus religiosa L. in Taiwan.</title>
        <authorList>
            <person name="Wu K.-M."/>
            <person name="Liao T.-L."/>
            <person name="Liu Y.-M."/>
            <person name="Young C.-C."/>
            <person name="Tsai S.-F."/>
        </authorList>
    </citation>
    <scope>NUCLEOTIDE SEQUENCE [LARGE SCALE GENOMIC DNA]</scope>
    <source>
        <strain evidence="1 2">CC-FR2-10</strain>
        <plasmid evidence="2">pdfi3</plasmid>
    </source>
</reference>
<keyword evidence="1" id="KW-0614">Plasmid</keyword>
<keyword evidence="2" id="KW-1185">Reference proteome</keyword>
<dbReference type="EMBL" id="CP021084">
    <property type="protein sequence ID" value="ASN83368.1"/>
    <property type="molecule type" value="Genomic_DNA"/>
</dbReference>
<proteinExistence type="predicted"/>
<sequence length="99" mass="11004">MSTHTFTHGDLRVQTGWDRPLQYFYLVIERHDPALGRTLVYCNLDDHQSATGGLTLAQIEARLAERNVPVPAGLLTALQEDQSVNRGNHHVDWTAAALA</sequence>
<organism evidence="1 2">
    <name type="scientific">Deinococcus ficus</name>
    <dbReference type="NCBI Taxonomy" id="317577"/>
    <lineage>
        <taxon>Bacteria</taxon>
        <taxon>Thermotogati</taxon>
        <taxon>Deinococcota</taxon>
        <taxon>Deinococci</taxon>
        <taxon>Deinococcales</taxon>
        <taxon>Deinococcaceae</taxon>
        <taxon>Deinococcus</taxon>
    </lineage>
</organism>
<dbReference type="Proteomes" id="UP000259030">
    <property type="component" value="Plasmid pDFI3"/>
</dbReference>